<accession>B2XXA5</accession>
<dbReference type="GeneID" id="6276293"/>
<organism evidence="3">
    <name type="scientific">Cavenderia fasciculata</name>
    <name type="common">Slime mold</name>
    <name type="synonym">Dictyostelium fasciculatum</name>
    <dbReference type="NCBI Taxonomy" id="261658"/>
    <lineage>
        <taxon>Eukaryota</taxon>
        <taxon>Amoebozoa</taxon>
        <taxon>Evosea</taxon>
        <taxon>Eumycetozoa</taxon>
        <taxon>Dictyostelia</taxon>
        <taxon>Acytosteliales</taxon>
        <taxon>Cavenderiaceae</taxon>
        <taxon>Cavenderia</taxon>
    </lineage>
</organism>
<keyword evidence="1" id="KW-0175">Coiled coil</keyword>
<evidence type="ECO:0000256" key="1">
    <source>
        <dbReference type="SAM" id="Coils"/>
    </source>
</evidence>
<geneLocation type="mitochondrion" evidence="3"/>
<reference evidence="3" key="1">
    <citation type="journal article" date="2008" name="Mol. Biol. Evol.">
        <title>Mitochondrial genome evolution in the social amoebae.</title>
        <authorList>
            <person name="Heidel A.J."/>
            <person name="Gloeckner G."/>
        </authorList>
    </citation>
    <scope>NUCLEOTIDE SEQUENCE</scope>
    <source>
        <strain evidence="3">SH3</strain>
    </source>
</reference>
<gene>
    <name evidence="3" type="primary">oMp36</name>
</gene>
<feature type="region of interest" description="Disordered" evidence="2">
    <location>
        <begin position="1289"/>
        <end position="1317"/>
    </location>
</feature>
<dbReference type="EMBL" id="EU275727">
    <property type="protein sequence ID" value="ABX45227.1"/>
    <property type="molecule type" value="Genomic_DNA"/>
</dbReference>
<feature type="region of interest" description="Disordered" evidence="2">
    <location>
        <begin position="1"/>
        <end position="22"/>
    </location>
</feature>
<keyword evidence="3" id="KW-0496">Mitochondrion</keyword>
<evidence type="ECO:0000313" key="3">
    <source>
        <dbReference type="EMBL" id="ABX45227.1"/>
    </source>
</evidence>
<proteinExistence type="predicted"/>
<name>B2XXA5_CACFS</name>
<dbReference type="KEGG" id="dfa:Difao_mp43"/>
<feature type="compositionally biased region" description="Basic and acidic residues" evidence="2">
    <location>
        <begin position="1295"/>
        <end position="1317"/>
    </location>
</feature>
<evidence type="ECO:0000256" key="2">
    <source>
        <dbReference type="SAM" id="MobiDB-lite"/>
    </source>
</evidence>
<dbReference type="RefSeq" id="YP_001876553.1">
    <property type="nucleotide sequence ID" value="NC_010653.1"/>
</dbReference>
<protein>
    <submittedName>
        <fullName evidence="3">Mp36-like protein</fullName>
    </submittedName>
</protein>
<feature type="coiled-coil region" evidence="1">
    <location>
        <begin position="494"/>
        <end position="534"/>
    </location>
</feature>
<sequence length="1394" mass="170249">MNKNIIDFNKKRKSEKKNNKNSYAGIFKKSQKAIKKVWIFKSNILKVNENLKKIFKQVKQEKLKKNIEFITQGSLLSPKLYYIKSKKRKKKLKRILKYFYKNKILKSCHNRFGLKISFFRYAFLKKLKRKHYFKKLRFRRNSQLQRGRRRKILKKLKKIKKNVSSNRKRKRIFKKYKKKLNKVKKKVKLKKRNFKKPTFISNLKVVHINEGKAHVAANALIADYKMNYIKRINYFAQERIYVQNNIKVKLHIQRAYDIRRRLMKILIRFNEIWKRLRKFLKKFLKMHLIILKSRRARKSYEKKTQKRFKFLFIKITRKKRLRKSKKLEKKNRKFKKKLTYNLTNASLLKLNLIIARKEKQIRKLKYHYIKVKSRKKTLKSKKRYRMLRFLKKQCFNLRRYMFMKIKSDAKILLANWRRSQSKVKTKKLGQIDYKKWKAINKKRKKNRYVKKIIGLKARRKFYIKSYAFNKWRRRQRNFLKRTQLSAIFKSMGIQRKVKKQQRKQRKKLKRLKRKLQKLKKLKRLRRNIKSKKKRRIKRMKSGVLSRYKRIVNKFLTKNLFNYFNFFSTTLKITKKSRNALTISKRMYRKAVKLWRQKLRNLKKIERIKIERLKKNKVNVTKSNLLRFLNKKSDKNFNAKLLLACINRGLKRKRNKLVNLIKGTMRSTNISKNLLNFNYALKKWNGLSNKKMNLTVAKTAKTLNLGFFKDQLFEHIMYGRKYVLNKYKYKVLSNLGANGKKKVLSISKIIAKQIKRVKKRKLKGRKKRVKLTQASKLKTITKKQKPFEKKNKFYSLTYNNNVIKNNLTNTIQLKSIDLSKIILSNYIKNKNDKKLNQMELFKLVLLILNKQHVKYPNVTNNQITTLNITNYANVVEKLNIISILNQTHMMQPLAESCNIYMIKNMLNLKWFNAQIYKRMFLRNMKKVIYTMNVSQNLQVIHSISLPKIEYLNMNKNNYVKLIKKYHKKLRIIKNLINFLYALRRKKFKMKKFGKYMKISKKLYFKIKKIKKLFKLRYKKLSIKHLKKVKRKYKYKYKKILKLFRFKYKKIKNNIIPNYASFKLKKQWLYKNLKRYIRKAKKAIIKIYKHFIKFFIKRRLKVLLRNNTFKCKLTKLTSKKQNKILKFNKFLKRYFKHKTKRLKVKLRKLIKHLKQRKKPFMRKFLRKLKLKYKQKKVQYALFRKILIKKKIKKMGRKCVAREIRKKIIILLKHLKKKFKKLLKQKVLKNVKKELKKVYKQRISIRVADQGLPKVGLFAIKLGKRNMYISIFDKKTNKLLTTMSARRAFIKQQKAAKKRDSFNDSRDKGNDADSGKARAGEEIKNSRFKKQLMFEMFFKATNLRYKIMDIRYDKKYKTRELKTVLKVPVKYAGVIRNIEINKQKAHGYMRKKKLRRL</sequence>